<evidence type="ECO:0000256" key="1">
    <source>
        <dbReference type="ARBA" id="ARBA00022676"/>
    </source>
</evidence>
<evidence type="ECO:0000313" key="7">
    <source>
        <dbReference type="EMBL" id="CAE8607498.1"/>
    </source>
</evidence>
<proteinExistence type="predicted"/>
<feature type="signal peptide" evidence="5">
    <location>
        <begin position="1"/>
        <end position="22"/>
    </location>
</feature>
<protein>
    <recommendedName>
        <fullName evidence="6">Glycosyltransferase 61 catalytic domain-containing protein</fullName>
    </recommendedName>
</protein>
<dbReference type="OrthoDB" id="10542142at2759"/>
<evidence type="ECO:0000256" key="4">
    <source>
        <dbReference type="SAM" id="MobiDB-lite"/>
    </source>
</evidence>
<feature type="domain" description="Glycosyltransferase 61 catalytic" evidence="6">
    <location>
        <begin position="295"/>
        <end position="401"/>
    </location>
</feature>
<feature type="region of interest" description="Disordered" evidence="4">
    <location>
        <begin position="547"/>
        <end position="578"/>
    </location>
</feature>
<gene>
    <name evidence="7" type="ORF">PGLA1383_LOCUS25430</name>
</gene>
<evidence type="ECO:0000256" key="2">
    <source>
        <dbReference type="ARBA" id="ARBA00022679"/>
    </source>
</evidence>
<dbReference type="EMBL" id="CAJNNV010021795">
    <property type="protein sequence ID" value="CAE8607498.1"/>
    <property type="molecule type" value="Genomic_DNA"/>
</dbReference>
<comment type="caution">
    <text evidence="7">The sequence shown here is derived from an EMBL/GenBank/DDBJ whole genome shotgun (WGS) entry which is preliminary data.</text>
</comment>
<keyword evidence="3" id="KW-0325">Glycoprotein</keyword>
<sequence>MAVRTIVVVRVIFLLSVSVATATTELWAPDFKNCGLPASAAKFWEMSGIIIDNVNKDEQLLKLAWSIENLPNCSLAPLAALALSRQLGLELVYAGHGCQDMDSALLDKFHRLSTAARRWSGPPVEEYSKHGMSPLEWEVHVLTKKLWVMTTTHVDNFRSITAKLPDYTPLVSPATVCIRGATYLAQESLVFAHFVWGHFYPVFVAVTKAGFLHRQTGLIFADRPFMCPRSSWLSFYGLLFDELPSFDETCAGATAVVDLDETVPIMAHYTEELQGYEPSTRDRSTWQRHLAHCNWRPVLNRLARERLGEKPTVGFKVVYLRRGTVGAVGRVGETVAHRNILNDAAVGKALATLGDNRPGQLVTVLSETTDKPWHEQVRLAATANVILGLHGSALAAIELWMPGGGILVSVMSPSICECRFAYCAASNEGRAFLYVLATMPGANCQLGGRWLEQGGVGDDFEAPELHWPSRVQDLVATIYREGFFSFSRVFDYSQLVAGLRTVFAEQEGSPQEGLLPLSTRFRSWAQERGHPSACGGKALQMIDSGVENSEEVSPQGNNNSSSNNNNPGEFPQGPGAQDEKIWGDIAKESFEACSDAMIEKHMQVNFAVIPPNDLIEQGSVSLPGDAEKHPVLLKTSLVTMFKIRCSSCTHPWAKLFDSIIGFDNFLVLYLPMQCKPFLENYGVTKRLILIHLFSVYLALLTAAFEGSPSRVASQQSWVPPPLTDILHDQVFVLEIADQLVPDVVEFQSTSRDRTDRNLAQARQKILDTGRLLDTTLRELSASHRMCMSDNSHKSKGQPCESIPRAVSMVEKLTLRPSSLQGNSFQQHLFLISHLQANNVDLGNCGKNEDVAEFSQELSKLAEIVSDASVDILKELQPVSSTVPERSHMPPSSWEEIFPGATVDGAFWESSSSQVPVDIFKLRNVCIRDLSDVTSYTLLPGDSVPLGRRLELITFGLSPSAAERFTLDPNSRFLTTHSARDATTAVAKLVRNASFLSGLSLFWYDGHLSSLRCPDCSNIDHHMQDDAMVDWITYFFGNFSSVRQVVTNMHASEGELRPKKWFSQLVDAVAADIAPVDRMRKGETICFEEVVLNFMQRLSNCRTCSFYSDNSLFEGYSLRPVLDWVRQSVWRAQGTETGTASCQQQHSLLPCVVAFGRQSEGPTKPRTWLNLQEAADQTNATVIDFRHFDSFGDEVLAMKATRLMLTVVGAHQAAALFMRPGSTWVELSCGKVVAQQWGQAWPKIFAALQVNHIHLEAADCKEPPIKSAETAWLPVHRHPLVEMLAISESEQVSVCNSRQLCIFRSNGGSSSTLGKPIEVPGVGLLRDTLTQWCSELPVFENQHLRSLLLRCMDWGQDCQSVDDEVGAIYRQRGSFWDKIHCALIKPMGEISEASLRSKRWTTDRAVADGLLTAPKEALAEMRRLAEATTCLRDQPWSL</sequence>
<dbReference type="PANTHER" id="PTHR20961">
    <property type="entry name" value="GLYCOSYLTRANSFERASE"/>
    <property type="match status" value="1"/>
</dbReference>
<dbReference type="InterPro" id="IPR007657">
    <property type="entry name" value="Glycosyltransferase_61"/>
</dbReference>
<evidence type="ECO:0000256" key="3">
    <source>
        <dbReference type="ARBA" id="ARBA00023180"/>
    </source>
</evidence>
<evidence type="ECO:0000259" key="6">
    <source>
        <dbReference type="Pfam" id="PF04577"/>
    </source>
</evidence>
<dbReference type="Pfam" id="PF04577">
    <property type="entry name" value="Glyco_transf_61"/>
    <property type="match status" value="1"/>
</dbReference>
<reference evidence="7" key="1">
    <citation type="submission" date="2021-02" db="EMBL/GenBank/DDBJ databases">
        <authorList>
            <person name="Dougan E. K."/>
            <person name="Rhodes N."/>
            <person name="Thang M."/>
            <person name="Chan C."/>
        </authorList>
    </citation>
    <scope>NUCLEOTIDE SEQUENCE</scope>
</reference>
<keyword evidence="5" id="KW-0732">Signal</keyword>
<dbReference type="GO" id="GO:0016757">
    <property type="term" value="F:glycosyltransferase activity"/>
    <property type="evidence" value="ECO:0007669"/>
    <property type="project" value="UniProtKB-KW"/>
</dbReference>
<keyword evidence="8" id="KW-1185">Reference proteome</keyword>
<evidence type="ECO:0000256" key="5">
    <source>
        <dbReference type="SAM" id="SignalP"/>
    </source>
</evidence>
<feature type="chain" id="PRO_5032305065" description="Glycosyltransferase 61 catalytic domain-containing protein" evidence="5">
    <location>
        <begin position="23"/>
        <end position="1437"/>
    </location>
</feature>
<keyword evidence="1" id="KW-0328">Glycosyltransferase</keyword>
<organism evidence="7 8">
    <name type="scientific">Polarella glacialis</name>
    <name type="common">Dinoflagellate</name>
    <dbReference type="NCBI Taxonomy" id="89957"/>
    <lineage>
        <taxon>Eukaryota</taxon>
        <taxon>Sar</taxon>
        <taxon>Alveolata</taxon>
        <taxon>Dinophyceae</taxon>
        <taxon>Suessiales</taxon>
        <taxon>Suessiaceae</taxon>
        <taxon>Polarella</taxon>
    </lineage>
</organism>
<dbReference type="InterPro" id="IPR049625">
    <property type="entry name" value="Glyco_transf_61_cat"/>
</dbReference>
<evidence type="ECO:0000313" key="8">
    <source>
        <dbReference type="Proteomes" id="UP000654075"/>
    </source>
</evidence>
<accession>A0A813F4S3</accession>
<feature type="compositionally biased region" description="Low complexity" evidence="4">
    <location>
        <begin position="557"/>
        <end position="566"/>
    </location>
</feature>
<keyword evidence="2" id="KW-0808">Transferase</keyword>
<name>A0A813F4S3_POLGL</name>
<dbReference type="Proteomes" id="UP000654075">
    <property type="component" value="Unassembled WGS sequence"/>
</dbReference>